<dbReference type="EMBL" id="AP019860">
    <property type="protein sequence ID" value="BBM84748.1"/>
    <property type="molecule type" value="Genomic_DNA"/>
</dbReference>
<gene>
    <name evidence="1" type="ORF">UABAM_03109</name>
</gene>
<evidence type="ECO:0000313" key="2">
    <source>
        <dbReference type="Proteomes" id="UP000326354"/>
    </source>
</evidence>
<dbReference type="InterPro" id="IPR007922">
    <property type="entry name" value="DciA-like"/>
</dbReference>
<evidence type="ECO:0000313" key="1">
    <source>
        <dbReference type="EMBL" id="BBM84748.1"/>
    </source>
</evidence>
<dbReference type="KEGG" id="uam:UABAM_03109"/>
<dbReference type="AlphaFoldDB" id="A0A5S9IMQ7"/>
<reference evidence="1 2" key="1">
    <citation type="submission" date="2019-08" db="EMBL/GenBank/DDBJ databases">
        <title>Complete genome sequence of Candidatus Uab amorphum.</title>
        <authorList>
            <person name="Shiratori T."/>
            <person name="Suzuki S."/>
            <person name="Kakizawa Y."/>
            <person name="Ishida K."/>
        </authorList>
    </citation>
    <scope>NUCLEOTIDE SEQUENCE [LARGE SCALE GENOMIC DNA]</scope>
    <source>
        <strain evidence="1 2">SRT547</strain>
    </source>
</reference>
<dbReference type="Pfam" id="PF05258">
    <property type="entry name" value="DciA"/>
    <property type="match status" value="1"/>
</dbReference>
<dbReference type="PANTHER" id="PTHR36456">
    <property type="entry name" value="UPF0232 PROTEIN SCO3875"/>
    <property type="match status" value="1"/>
</dbReference>
<name>A0A5S9IMQ7_UABAM</name>
<organism evidence="1 2">
    <name type="scientific">Uabimicrobium amorphum</name>
    <dbReference type="NCBI Taxonomy" id="2596890"/>
    <lineage>
        <taxon>Bacteria</taxon>
        <taxon>Pseudomonadati</taxon>
        <taxon>Planctomycetota</taxon>
        <taxon>Candidatus Uabimicrobiia</taxon>
        <taxon>Candidatus Uabimicrobiales</taxon>
        <taxon>Candidatus Uabimicrobiaceae</taxon>
        <taxon>Candidatus Uabimicrobium</taxon>
    </lineage>
</organism>
<keyword evidence="2" id="KW-1185">Reference proteome</keyword>
<dbReference type="RefSeq" id="WP_151968881.1">
    <property type="nucleotide sequence ID" value="NZ_AP019860.1"/>
</dbReference>
<accession>A0A5S9IMQ7</accession>
<dbReference type="PANTHER" id="PTHR36456:SF1">
    <property type="entry name" value="UPF0232 PROTEIN SCO3875"/>
    <property type="match status" value="1"/>
</dbReference>
<sequence length="111" mass="13173">MSDELWWKNARQPVGIGSLIDQLFTKNKIIKREDQRIVDIWNDVNDDETIKHTKVVKYLNKKLYVLVDSSAYLFEIQNFKKKNILKKLASYHREIYISNIIFQVGDIKGDE</sequence>
<dbReference type="Proteomes" id="UP000326354">
    <property type="component" value="Chromosome"/>
</dbReference>
<protein>
    <submittedName>
        <fullName evidence="1">Uncharacterized protein</fullName>
    </submittedName>
</protein>
<proteinExistence type="predicted"/>